<dbReference type="PANTHER" id="PTHR43566">
    <property type="entry name" value="CONSERVED PROTEIN"/>
    <property type="match status" value="1"/>
</dbReference>
<accession>A0A6S6SJJ5</accession>
<organism evidence="1">
    <name type="scientific">uncultured Thiotrichaceae bacterium</name>
    <dbReference type="NCBI Taxonomy" id="298394"/>
    <lineage>
        <taxon>Bacteria</taxon>
        <taxon>Pseudomonadati</taxon>
        <taxon>Pseudomonadota</taxon>
        <taxon>Gammaproteobacteria</taxon>
        <taxon>Thiotrichales</taxon>
        <taxon>Thiotrichaceae</taxon>
        <taxon>environmental samples</taxon>
    </lineage>
</organism>
<dbReference type="EMBL" id="CACVAY010000030">
    <property type="protein sequence ID" value="CAA6806328.1"/>
    <property type="molecule type" value="Genomic_DNA"/>
</dbReference>
<dbReference type="AlphaFoldDB" id="A0A6S6SJJ5"/>
<evidence type="ECO:0000313" key="1">
    <source>
        <dbReference type="EMBL" id="CAA6806328.1"/>
    </source>
</evidence>
<gene>
    <name evidence="1" type="ORF">HELGO_WM12162</name>
</gene>
<proteinExistence type="predicted"/>
<feature type="non-terminal residue" evidence="1">
    <location>
        <position position="1"/>
    </location>
</feature>
<name>A0A6S6SJJ5_9GAMM</name>
<dbReference type="PANTHER" id="PTHR43566:SF2">
    <property type="entry name" value="DUF4143 DOMAIN-CONTAINING PROTEIN"/>
    <property type="match status" value="1"/>
</dbReference>
<reference evidence="1" key="1">
    <citation type="submission" date="2020-01" db="EMBL/GenBank/DDBJ databases">
        <authorList>
            <person name="Meier V. D."/>
            <person name="Meier V D."/>
        </authorList>
    </citation>
    <scope>NUCLEOTIDE SEQUENCE</scope>
    <source>
        <strain evidence="1">HLG_WM_MAG_07</strain>
    </source>
</reference>
<sequence length="85" mass="9900">KPNLYFFRDSQGREIDILHKSGRDLLGIEIKSSSTWNASFKKALQHFSKNHHTLIKSYIAYSGENKAFSDHIEALNFRDISRIFN</sequence>
<protein>
    <submittedName>
        <fullName evidence="1">Uncharacterized protein</fullName>
    </submittedName>
</protein>